<keyword evidence="2" id="KW-0547">Nucleotide-binding</keyword>
<dbReference type="EMBL" id="SGJD01001871">
    <property type="protein sequence ID" value="KAB0397829.1"/>
    <property type="molecule type" value="Genomic_DNA"/>
</dbReference>
<evidence type="ECO:0008006" key="7">
    <source>
        <dbReference type="Google" id="ProtNLM"/>
    </source>
</evidence>
<dbReference type="GO" id="GO:0006334">
    <property type="term" value="P:nucleosome assembly"/>
    <property type="evidence" value="ECO:0007669"/>
    <property type="project" value="TreeGrafter"/>
</dbReference>
<proteinExistence type="inferred from homology"/>
<dbReference type="InterPro" id="IPR045199">
    <property type="entry name" value="ATAD2-like"/>
</dbReference>
<name>A0A643CC77_BALPH</name>
<evidence type="ECO:0000313" key="5">
    <source>
        <dbReference type="EMBL" id="KAB0397829.1"/>
    </source>
</evidence>
<dbReference type="GO" id="GO:0005634">
    <property type="term" value="C:nucleus"/>
    <property type="evidence" value="ECO:0007669"/>
    <property type="project" value="TreeGrafter"/>
</dbReference>
<comment type="similarity">
    <text evidence="1">Belongs to the AAA ATPase family.</text>
</comment>
<feature type="non-terminal residue" evidence="5">
    <location>
        <position position="326"/>
    </location>
</feature>
<comment type="caution">
    <text evidence="5">The sequence shown here is derived from an EMBL/GenBank/DDBJ whole genome shotgun (WGS) entry which is preliminary data.</text>
</comment>
<gene>
    <name evidence="5" type="ORF">E2I00_014259</name>
</gene>
<evidence type="ECO:0000313" key="6">
    <source>
        <dbReference type="Proteomes" id="UP000437017"/>
    </source>
</evidence>
<evidence type="ECO:0000256" key="1">
    <source>
        <dbReference type="ARBA" id="ARBA00006914"/>
    </source>
</evidence>
<dbReference type="PANTHER" id="PTHR23069:SF5">
    <property type="entry name" value="ATPASE FAMILY AAA DOMAIN-CONTAINING PROTEIN 2B"/>
    <property type="match status" value="1"/>
</dbReference>
<organism evidence="5 6">
    <name type="scientific">Balaenoptera physalus</name>
    <name type="common">Fin whale</name>
    <name type="synonym">Balaena physalus</name>
    <dbReference type="NCBI Taxonomy" id="9770"/>
    <lineage>
        <taxon>Eukaryota</taxon>
        <taxon>Metazoa</taxon>
        <taxon>Chordata</taxon>
        <taxon>Craniata</taxon>
        <taxon>Vertebrata</taxon>
        <taxon>Euteleostomi</taxon>
        <taxon>Mammalia</taxon>
        <taxon>Eutheria</taxon>
        <taxon>Laurasiatheria</taxon>
        <taxon>Artiodactyla</taxon>
        <taxon>Whippomorpha</taxon>
        <taxon>Cetacea</taxon>
        <taxon>Mysticeti</taxon>
        <taxon>Balaenopteridae</taxon>
        <taxon>Balaenoptera</taxon>
    </lineage>
</organism>
<dbReference type="AlphaFoldDB" id="A0A643CC77"/>
<sequence>LSVTAEQINPHGTGARKAETRVEEAFRHKQRNPMDIWHSSANKCAFRVRRKSRRRSQWGKGIIKKRKVSTDCHEENGEETGDLSMTNDESSCDIMDMDQGQRLNNGAGTKENFASTEEESSNESLLVNSSSSLNPEQTSRKESFLKGSCLNGEVSTDSFEGIPLLECQNGKAEVVSFCGSGDKCSSEQKNLLEDQSKEKPETSNENHGDDPEKLEAVECSNNEKFEPGPDVEVKDAELDKEGASKVKKYRKLILEQAKTTSLELVPEEPSEPVPPLIVDHERLKKLLDLLVDKSNNLAVDQLERLYSLLSQCIYRHRKDYDKSQLT</sequence>
<dbReference type="PANTHER" id="PTHR23069">
    <property type="entry name" value="AAA DOMAIN-CONTAINING"/>
    <property type="match status" value="1"/>
</dbReference>
<dbReference type="GO" id="GO:0006337">
    <property type="term" value="P:nucleosome disassembly"/>
    <property type="evidence" value="ECO:0007669"/>
    <property type="project" value="TreeGrafter"/>
</dbReference>
<evidence type="ECO:0000256" key="4">
    <source>
        <dbReference type="SAM" id="MobiDB-lite"/>
    </source>
</evidence>
<protein>
    <recommendedName>
        <fullName evidence="7">ATPase family AAA domain-containing protein 2B</fullName>
    </recommendedName>
</protein>
<feature type="compositionally biased region" description="Basic residues" evidence="4">
    <location>
        <begin position="46"/>
        <end position="67"/>
    </location>
</feature>
<feature type="compositionally biased region" description="Low complexity" evidence="4">
    <location>
        <begin position="122"/>
        <end position="134"/>
    </location>
</feature>
<dbReference type="GO" id="GO:0005524">
    <property type="term" value="F:ATP binding"/>
    <property type="evidence" value="ECO:0007669"/>
    <property type="project" value="UniProtKB-KW"/>
</dbReference>
<accession>A0A643CC77</accession>
<dbReference type="GO" id="GO:0042393">
    <property type="term" value="F:histone binding"/>
    <property type="evidence" value="ECO:0007669"/>
    <property type="project" value="TreeGrafter"/>
</dbReference>
<evidence type="ECO:0000256" key="3">
    <source>
        <dbReference type="ARBA" id="ARBA00022840"/>
    </source>
</evidence>
<keyword evidence="6" id="KW-1185">Reference proteome</keyword>
<evidence type="ECO:0000256" key="2">
    <source>
        <dbReference type="ARBA" id="ARBA00022741"/>
    </source>
</evidence>
<reference evidence="5 6" key="1">
    <citation type="journal article" date="2019" name="PLoS ONE">
        <title>Genomic analyses reveal an absence of contemporary introgressive admixture between fin whales and blue whales, despite known hybrids.</title>
        <authorList>
            <person name="Westbury M.V."/>
            <person name="Petersen B."/>
            <person name="Lorenzen E.D."/>
        </authorList>
    </citation>
    <scope>NUCLEOTIDE SEQUENCE [LARGE SCALE GENOMIC DNA]</scope>
    <source>
        <strain evidence="5">FinWhale-01</strain>
    </source>
</reference>
<dbReference type="OrthoDB" id="5421at2759"/>
<dbReference type="GO" id="GO:0016887">
    <property type="term" value="F:ATP hydrolysis activity"/>
    <property type="evidence" value="ECO:0007669"/>
    <property type="project" value="TreeGrafter"/>
</dbReference>
<feature type="non-terminal residue" evidence="5">
    <location>
        <position position="1"/>
    </location>
</feature>
<keyword evidence="3" id="KW-0067">ATP-binding</keyword>
<dbReference type="Proteomes" id="UP000437017">
    <property type="component" value="Unassembled WGS sequence"/>
</dbReference>
<feature type="compositionally biased region" description="Basic and acidic residues" evidence="4">
    <location>
        <begin position="16"/>
        <end position="27"/>
    </location>
</feature>
<dbReference type="GO" id="GO:0045815">
    <property type="term" value="P:transcription initiation-coupled chromatin remodeling"/>
    <property type="evidence" value="ECO:0007669"/>
    <property type="project" value="TreeGrafter"/>
</dbReference>
<feature type="region of interest" description="Disordered" evidence="4">
    <location>
        <begin position="1"/>
        <end position="139"/>
    </location>
</feature>
<dbReference type="GO" id="GO:0003682">
    <property type="term" value="F:chromatin binding"/>
    <property type="evidence" value="ECO:0007669"/>
    <property type="project" value="TreeGrafter"/>
</dbReference>
<feature type="region of interest" description="Disordered" evidence="4">
    <location>
        <begin position="189"/>
        <end position="212"/>
    </location>
</feature>